<reference evidence="4" key="1">
    <citation type="submission" date="2021-11" db="EMBL/GenBank/DDBJ databases">
        <title>Cultivation dependent microbiological survey of springs from the worlds oldest radium mine currently devoted to the extraction of radon-saturated water.</title>
        <authorList>
            <person name="Kapinusova G."/>
            <person name="Smrhova T."/>
            <person name="Strejcek M."/>
            <person name="Suman J."/>
            <person name="Jani K."/>
            <person name="Pajer P."/>
            <person name="Uhlik O."/>
        </authorList>
    </citation>
    <scope>NUCLEOTIDE SEQUENCE [LARGE SCALE GENOMIC DNA]</scope>
    <source>
        <strain evidence="4">J379</strain>
    </source>
</reference>
<evidence type="ECO:0000256" key="2">
    <source>
        <dbReference type="SAM" id="SignalP"/>
    </source>
</evidence>
<keyword evidence="2" id="KW-0732">Signal</keyword>
<feature type="chain" id="PRO_5046054218" evidence="2">
    <location>
        <begin position="28"/>
        <end position="69"/>
    </location>
</feature>
<name>A0ABY5PI06_9ACTN</name>
<dbReference type="RefSeq" id="WP_353864803.1">
    <property type="nucleotide sequence ID" value="NZ_CP088295.1"/>
</dbReference>
<sequence length="69" mass="6892">MFQACTRHVIVGLSLAAMLCITTPASAAPAKTTKAASAAKTGGVSVGTHTPPRTELGRGTGGKRTGGRR</sequence>
<dbReference type="EMBL" id="CP088295">
    <property type="protein sequence ID" value="UUY04319.1"/>
    <property type="molecule type" value="Genomic_DNA"/>
</dbReference>
<evidence type="ECO:0000313" key="3">
    <source>
        <dbReference type="EMBL" id="UUY04319.1"/>
    </source>
</evidence>
<accession>A0ABY5PI06</accession>
<organism evidence="3 4">
    <name type="scientific">Svornostia abyssi</name>
    <dbReference type="NCBI Taxonomy" id="2898438"/>
    <lineage>
        <taxon>Bacteria</taxon>
        <taxon>Bacillati</taxon>
        <taxon>Actinomycetota</taxon>
        <taxon>Thermoleophilia</taxon>
        <taxon>Solirubrobacterales</taxon>
        <taxon>Baekduiaceae</taxon>
        <taxon>Svornostia</taxon>
    </lineage>
</organism>
<keyword evidence="4" id="KW-1185">Reference proteome</keyword>
<feature type="signal peptide" evidence="2">
    <location>
        <begin position="1"/>
        <end position="27"/>
    </location>
</feature>
<proteinExistence type="predicted"/>
<feature type="compositionally biased region" description="Low complexity" evidence="1">
    <location>
        <begin position="30"/>
        <end position="41"/>
    </location>
</feature>
<feature type="region of interest" description="Disordered" evidence="1">
    <location>
        <begin position="30"/>
        <end position="69"/>
    </location>
</feature>
<evidence type="ECO:0000313" key="4">
    <source>
        <dbReference type="Proteomes" id="UP001058860"/>
    </source>
</evidence>
<protein>
    <submittedName>
        <fullName evidence="3">Uncharacterized protein</fullName>
    </submittedName>
</protein>
<evidence type="ECO:0000256" key="1">
    <source>
        <dbReference type="SAM" id="MobiDB-lite"/>
    </source>
</evidence>
<gene>
    <name evidence="3" type="ORF">LRS13_01950</name>
</gene>
<dbReference type="Proteomes" id="UP001058860">
    <property type="component" value="Chromosome"/>
</dbReference>
<feature type="compositionally biased region" description="Gly residues" evidence="1">
    <location>
        <begin position="58"/>
        <end position="69"/>
    </location>
</feature>